<proteinExistence type="predicted"/>
<reference evidence="2 3" key="1">
    <citation type="journal article" date="2016" name="Nat. Commun.">
        <title>Ectomycorrhizal ecology is imprinted in the genome of the dominant symbiotic fungus Cenococcum geophilum.</title>
        <authorList>
            <consortium name="DOE Joint Genome Institute"/>
            <person name="Peter M."/>
            <person name="Kohler A."/>
            <person name="Ohm R.A."/>
            <person name="Kuo A."/>
            <person name="Krutzmann J."/>
            <person name="Morin E."/>
            <person name="Arend M."/>
            <person name="Barry K.W."/>
            <person name="Binder M."/>
            <person name="Choi C."/>
            <person name="Clum A."/>
            <person name="Copeland A."/>
            <person name="Grisel N."/>
            <person name="Haridas S."/>
            <person name="Kipfer T."/>
            <person name="LaButti K."/>
            <person name="Lindquist E."/>
            <person name="Lipzen A."/>
            <person name="Maire R."/>
            <person name="Meier B."/>
            <person name="Mihaltcheva S."/>
            <person name="Molinier V."/>
            <person name="Murat C."/>
            <person name="Poggeler S."/>
            <person name="Quandt C.A."/>
            <person name="Sperisen C."/>
            <person name="Tritt A."/>
            <person name="Tisserant E."/>
            <person name="Crous P.W."/>
            <person name="Henrissat B."/>
            <person name="Nehls U."/>
            <person name="Egli S."/>
            <person name="Spatafora J.W."/>
            <person name="Grigoriev I.V."/>
            <person name="Martin F.M."/>
        </authorList>
    </citation>
    <scope>NUCLEOTIDE SEQUENCE [LARGE SCALE GENOMIC DNA]</scope>
    <source>
        <strain evidence="2 3">CBS 459.81</strain>
    </source>
</reference>
<organism evidence="2 3">
    <name type="scientific">Lepidopterella palustris CBS 459.81</name>
    <dbReference type="NCBI Taxonomy" id="1314670"/>
    <lineage>
        <taxon>Eukaryota</taxon>
        <taxon>Fungi</taxon>
        <taxon>Dikarya</taxon>
        <taxon>Ascomycota</taxon>
        <taxon>Pezizomycotina</taxon>
        <taxon>Dothideomycetes</taxon>
        <taxon>Pleosporomycetidae</taxon>
        <taxon>Mytilinidiales</taxon>
        <taxon>Argynnaceae</taxon>
        <taxon>Lepidopterella</taxon>
    </lineage>
</organism>
<evidence type="ECO:0000259" key="1">
    <source>
        <dbReference type="Pfam" id="PF06985"/>
    </source>
</evidence>
<protein>
    <recommendedName>
        <fullName evidence="1">Heterokaryon incompatibility domain-containing protein</fullName>
    </recommendedName>
</protein>
<keyword evidence="3" id="KW-1185">Reference proteome</keyword>
<dbReference type="Pfam" id="PF06985">
    <property type="entry name" value="HET"/>
    <property type="match status" value="1"/>
</dbReference>
<dbReference type="OrthoDB" id="2157530at2759"/>
<evidence type="ECO:0000313" key="3">
    <source>
        <dbReference type="Proteomes" id="UP000250266"/>
    </source>
</evidence>
<evidence type="ECO:0000313" key="2">
    <source>
        <dbReference type="EMBL" id="OCK73463.1"/>
    </source>
</evidence>
<sequence length="608" mass="68529">MPDLYESLNSPTSIRVFSILPEESTESLRCQLRTVELQDIAGKYIALSYCWGDKIDKEQLLVGSFFVWVPTNLVLFLKQLQSSSSPLSTSPDTEFWADAICINQHDESEKGSQVMEMKNIFGRALAVCAWLGAADDNSNLAVDHVDAVNHHFSEQVDAHGETAAFQTMSAFRFELSHEDELLPWGALLSLMNRPWWERAWIMQEATTDVKTFLICGTRWTTITALVIALGYASRVYLYLDELLSTQIGIQGYTHKSIWLDINRLIEFQPVRGAITASATPSTFLSALHYFRRTQATDPRDKVFAPLNLFDQHRLKPFEIDYHLSSKQIYTALACRCIFGTDPSTLDILGHCIFPPNIPSKYQHGDTKCDLDLPTWVPNWIVSTYQTPFIKSLSRLGAAMATAAYHADCQLWSLESDADDPHPRVVDSRLIVQGLQVDEIANIYRTAHQYDYHPVANSWAPADRDETYPPTGESRYSAYRRVLIADIVHGDENSYRRSGDASLETIDTAANRMETDIDNYWNHRLEQTVMERSMAESASGLIGLVPGSAKEGDHIYALWGGKVLYVLREDAGAYLFIGECYMHGVMDGESVALVRAQGRDPRLEELAIK</sequence>
<gene>
    <name evidence="2" type="ORF">K432DRAFT_387383</name>
</gene>
<dbReference type="PANTHER" id="PTHR24148">
    <property type="entry name" value="ANKYRIN REPEAT DOMAIN-CONTAINING PROTEIN 39 HOMOLOG-RELATED"/>
    <property type="match status" value="1"/>
</dbReference>
<dbReference type="InterPro" id="IPR052895">
    <property type="entry name" value="HetReg/Transcr_Mod"/>
</dbReference>
<name>A0A8E2DXJ6_9PEZI</name>
<dbReference type="EMBL" id="KV745768">
    <property type="protein sequence ID" value="OCK73463.1"/>
    <property type="molecule type" value="Genomic_DNA"/>
</dbReference>
<dbReference type="InterPro" id="IPR010730">
    <property type="entry name" value="HET"/>
</dbReference>
<accession>A0A8E2DXJ6</accession>
<dbReference type="Pfam" id="PF26639">
    <property type="entry name" value="Het-6_barrel"/>
    <property type="match status" value="1"/>
</dbReference>
<dbReference type="AlphaFoldDB" id="A0A8E2DXJ6"/>
<feature type="domain" description="Heterokaryon incompatibility" evidence="1">
    <location>
        <begin position="44"/>
        <end position="204"/>
    </location>
</feature>
<dbReference type="Proteomes" id="UP000250266">
    <property type="component" value="Unassembled WGS sequence"/>
</dbReference>
<dbReference type="PANTHER" id="PTHR24148:SF64">
    <property type="entry name" value="HETEROKARYON INCOMPATIBILITY DOMAIN-CONTAINING PROTEIN"/>
    <property type="match status" value="1"/>
</dbReference>